<evidence type="ECO:0000256" key="7">
    <source>
        <dbReference type="SAM" id="Phobius"/>
    </source>
</evidence>
<organism evidence="9 10">
    <name type="scientific">Psychrobacillus psychrotolerans</name>
    <dbReference type="NCBI Taxonomy" id="126156"/>
    <lineage>
        <taxon>Bacteria</taxon>
        <taxon>Bacillati</taxon>
        <taxon>Bacillota</taxon>
        <taxon>Bacilli</taxon>
        <taxon>Bacillales</taxon>
        <taxon>Bacillaceae</taxon>
        <taxon>Psychrobacillus</taxon>
    </lineage>
</organism>
<feature type="transmembrane region" description="Helical" evidence="7">
    <location>
        <begin position="188"/>
        <end position="211"/>
    </location>
</feature>
<evidence type="ECO:0000313" key="10">
    <source>
        <dbReference type="Proteomes" id="UP000198734"/>
    </source>
</evidence>
<accession>A0A1I5XKD0</accession>
<keyword evidence="6 7" id="KW-0472">Membrane</keyword>
<dbReference type="Pfam" id="PF00892">
    <property type="entry name" value="EamA"/>
    <property type="match status" value="2"/>
</dbReference>
<evidence type="ECO:0000256" key="2">
    <source>
        <dbReference type="ARBA" id="ARBA00007362"/>
    </source>
</evidence>
<feature type="transmembrane region" description="Helical" evidence="7">
    <location>
        <begin position="223"/>
        <end position="243"/>
    </location>
</feature>
<proteinExistence type="inferred from homology"/>
<gene>
    <name evidence="9" type="ORF">SAMN05421670_1584</name>
</gene>
<dbReference type="AlphaFoldDB" id="A0A1I5XKD0"/>
<feature type="transmembrane region" description="Helical" evidence="7">
    <location>
        <begin position="104"/>
        <end position="122"/>
    </location>
</feature>
<keyword evidence="10" id="KW-1185">Reference proteome</keyword>
<dbReference type="GO" id="GO:0005886">
    <property type="term" value="C:plasma membrane"/>
    <property type="evidence" value="ECO:0007669"/>
    <property type="project" value="UniProtKB-SubCell"/>
</dbReference>
<feature type="transmembrane region" description="Helical" evidence="7">
    <location>
        <begin position="39"/>
        <end position="59"/>
    </location>
</feature>
<name>A0A1I5XKD0_9BACI</name>
<reference evidence="10" key="1">
    <citation type="submission" date="2016-10" db="EMBL/GenBank/DDBJ databases">
        <authorList>
            <person name="Varghese N."/>
            <person name="Submissions S."/>
        </authorList>
    </citation>
    <scope>NUCLEOTIDE SEQUENCE [LARGE SCALE GENOMIC DNA]</scope>
    <source>
        <strain evidence="10">DSM 11706</strain>
    </source>
</reference>
<feature type="transmembrane region" description="Helical" evidence="7">
    <location>
        <begin position="134"/>
        <end position="151"/>
    </location>
</feature>
<dbReference type="InterPro" id="IPR037185">
    <property type="entry name" value="EmrE-like"/>
</dbReference>
<evidence type="ECO:0000256" key="3">
    <source>
        <dbReference type="ARBA" id="ARBA00022475"/>
    </source>
</evidence>
<dbReference type="PANTHER" id="PTHR32322:SF18">
    <property type="entry name" value="S-ADENOSYLMETHIONINE_S-ADENOSYLHOMOCYSTEINE TRANSPORTER"/>
    <property type="match status" value="1"/>
</dbReference>
<feature type="transmembrane region" description="Helical" evidence="7">
    <location>
        <begin position="12"/>
        <end position="33"/>
    </location>
</feature>
<feature type="domain" description="EamA" evidence="8">
    <location>
        <begin position="162"/>
        <end position="296"/>
    </location>
</feature>
<feature type="transmembrane region" description="Helical" evidence="7">
    <location>
        <begin position="280"/>
        <end position="298"/>
    </location>
</feature>
<dbReference type="EMBL" id="FOXU01000002">
    <property type="protein sequence ID" value="SFQ32441.1"/>
    <property type="molecule type" value="Genomic_DNA"/>
</dbReference>
<evidence type="ECO:0000256" key="6">
    <source>
        <dbReference type="ARBA" id="ARBA00023136"/>
    </source>
</evidence>
<evidence type="ECO:0000256" key="4">
    <source>
        <dbReference type="ARBA" id="ARBA00022692"/>
    </source>
</evidence>
<keyword evidence="5 7" id="KW-1133">Transmembrane helix</keyword>
<evidence type="ECO:0000313" key="9">
    <source>
        <dbReference type="EMBL" id="SFQ32441.1"/>
    </source>
</evidence>
<feature type="transmembrane region" description="Helical" evidence="7">
    <location>
        <begin position="163"/>
        <end position="181"/>
    </location>
</feature>
<dbReference type="PANTHER" id="PTHR32322">
    <property type="entry name" value="INNER MEMBRANE TRANSPORTER"/>
    <property type="match status" value="1"/>
</dbReference>
<feature type="transmembrane region" description="Helical" evidence="7">
    <location>
        <begin position="79"/>
        <end position="98"/>
    </location>
</feature>
<sequence>MIKNDFTRSKGILLIILGSILWGATGPMMEWILNNTNLSVSFFLTVRLITAGLCILFFLAITGKQIFLIWTDISWLKQLVVFSVLGMLGVQYTFVAAIEASNASIATLLQFLGPVYIILFLSWKNKIFPPKYQIIGIIGTLIGLFLLLTNANVKVLLISKEALLWGLAVGVAFSIYTVYPARLMKEWGVLLIVGWGMLVGGVVLAGVTQVWKSDEWTHLTVFPINLIVVIIILIGTIAFILFLSSMKYITAVETSILSSIEPLTAMIISVFWFGQILGSWQYIGVIIMLLFVTWLSIAGEIKWMRKSKG</sequence>
<protein>
    <submittedName>
        <fullName evidence="9">EamA-like transporter family protein</fullName>
    </submittedName>
</protein>
<evidence type="ECO:0000256" key="1">
    <source>
        <dbReference type="ARBA" id="ARBA00004651"/>
    </source>
</evidence>
<dbReference type="STRING" id="126156.SAMN05421670_1584"/>
<evidence type="ECO:0000256" key="5">
    <source>
        <dbReference type="ARBA" id="ARBA00022989"/>
    </source>
</evidence>
<dbReference type="SUPFAM" id="SSF103481">
    <property type="entry name" value="Multidrug resistance efflux transporter EmrE"/>
    <property type="match status" value="2"/>
</dbReference>
<comment type="similarity">
    <text evidence="2">Belongs to the EamA transporter family.</text>
</comment>
<feature type="domain" description="EamA" evidence="8">
    <location>
        <begin position="10"/>
        <end position="148"/>
    </location>
</feature>
<dbReference type="InterPro" id="IPR000620">
    <property type="entry name" value="EamA_dom"/>
</dbReference>
<keyword evidence="4 7" id="KW-0812">Transmembrane</keyword>
<dbReference type="InterPro" id="IPR050638">
    <property type="entry name" value="AA-Vitamin_Transporters"/>
</dbReference>
<keyword evidence="3" id="KW-1003">Cell membrane</keyword>
<dbReference type="Proteomes" id="UP000198734">
    <property type="component" value="Unassembled WGS sequence"/>
</dbReference>
<comment type="subcellular location">
    <subcellularLocation>
        <location evidence="1">Cell membrane</location>
        <topology evidence="1">Multi-pass membrane protein</topology>
    </subcellularLocation>
</comment>
<evidence type="ECO:0000259" key="8">
    <source>
        <dbReference type="Pfam" id="PF00892"/>
    </source>
</evidence>
<feature type="transmembrane region" description="Helical" evidence="7">
    <location>
        <begin position="255"/>
        <end position="274"/>
    </location>
</feature>